<dbReference type="InterPro" id="IPR038595">
    <property type="entry name" value="LOR_sf"/>
</dbReference>
<organism evidence="2 3">
    <name type="scientific">Heterodermia speciosa</name>
    <dbReference type="NCBI Taxonomy" id="116794"/>
    <lineage>
        <taxon>Eukaryota</taxon>
        <taxon>Fungi</taxon>
        <taxon>Dikarya</taxon>
        <taxon>Ascomycota</taxon>
        <taxon>Pezizomycotina</taxon>
        <taxon>Lecanoromycetes</taxon>
        <taxon>OSLEUM clade</taxon>
        <taxon>Lecanoromycetidae</taxon>
        <taxon>Caliciales</taxon>
        <taxon>Physciaceae</taxon>
        <taxon>Heterodermia</taxon>
    </lineage>
</organism>
<dbReference type="AlphaFoldDB" id="A0A8H3IJW9"/>
<dbReference type="InterPro" id="IPR025659">
    <property type="entry name" value="Tubby-like_C"/>
</dbReference>
<keyword evidence="3" id="KW-1185">Reference proteome</keyword>
<protein>
    <submittedName>
        <fullName evidence="2">Uncharacterized protein</fullName>
    </submittedName>
</protein>
<reference evidence="2" key="1">
    <citation type="submission" date="2021-03" db="EMBL/GenBank/DDBJ databases">
        <authorList>
            <person name="Tagirdzhanova G."/>
        </authorList>
    </citation>
    <scope>NUCLEOTIDE SEQUENCE</scope>
</reference>
<dbReference type="InterPro" id="IPR007612">
    <property type="entry name" value="LOR"/>
</dbReference>
<name>A0A8H3IJW9_9LECA</name>
<gene>
    <name evidence="2" type="ORF">HETSPECPRED_004580</name>
</gene>
<dbReference type="OrthoDB" id="97518at2759"/>
<dbReference type="Gene3D" id="2.40.160.200">
    <property type="entry name" value="LURP1-related"/>
    <property type="match status" value="1"/>
</dbReference>
<evidence type="ECO:0000313" key="3">
    <source>
        <dbReference type="Proteomes" id="UP000664521"/>
    </source>
</evidence>
<sequence>MFISGRNIFIDFNGKELFHLRNKLIAINKSFIGEAPDGTDLFTVKGKFSLLSSKSEINFTNKSDGAAITLHLKGDWMDRSAEVTTTLSIRHMSGPPTLEFCRGLYRKQI</sequence>
<evidence type="ECO:0000256" key="1">
    <source>
        <dbReference type="ARBA" id="ARBA00005437"/>
    </source>
</evidence>
<dbReference type="Pfam" id="PF04525">
    <property type="entry name" value="LOR"/>
    <property type="match status" value="1"/>
</dbReference>
<evidence type="ECO:0000313" key="2">
    <source>
        <dbReference type="EMBL" id="CAF9921548.1"/>
    </source>
</evidence>
<comment type="caution">
    <text evidence="2">The sequence shown here is derived from an EMBL/GenBank/DDBJ whole genome shotgun (WGS) entry which is preliminary data.</text>
</comment>
<dbReference type="SUPFAM" id="SSF54518">
    <property type="entry name" value="Tubby C-terminal domain-like"/>
    <property type="match status" value="1"/>
</dbReference>
<accession>A0A8H3IJW9</accession>
<dbReference type="Proteomes" id="UP000664521">
    <property type="component" value="Unassembled WGS sequence"/>
</dbReference>
<proteinExistence type="inferred from homology"/>
<dbReference type="EMBL" id="CAJPDS010000028">
    <property type="protein sequence ID" value="CAF9921548.1"/>
    <property type="molecule type" value="Genomic_DNA"/>
</dbReference>
<comment type="similarity">
    <text evidence="1">Belongs to the LOR family.</text>
</comment>